<dbReference type="Proteomes" id="UP001186944">
    <property type="component" value="Unassembled WGS sequence"/>
</dbReference>
<comment type="similarity">
    <text evidence="1 3">Belongs to the PPP phosphatase family.</text>
</comment>
<dbReference type="InterPro" id="IPR004843">
    <property type="entry name" value="Calcineurin-like_PHP"/>
</dbReference>
<dbReference type="Gene3D" id="1.10.238.10">
    <property type="entry name" value="EF-hand"/>
    <property type="match status" value="1"/>
</dbReference>
<name>A0AA88XGD2_PINIB</name>
<dbReference type="PROSITE" id="PS00018">
    <property type="entry name" value="EF_HAND_1"/>
    <property type="match status" value="1"/>
</dbReference>
<evidence type="ECO:0000313" key="7">
    <source>
        <dbReference type="Proteomes" id="UP001186944"/>
    </source>
</evidence>
<dbReference type="InterPro" id="IPR006186">
    <property type="entry name" value="Ser/Thr-sp_prot-phosphatase"/>
</dbReference>
<dbReference type="SUPFAM" id="SSF56300">
    <property type="entry name" value="Metallo-dependent phosphatases"/>
    <property type="match status" value="1"/>
</dbReference>
<dbReference type="EC" id="3.1.3.16" evidence="3"/>
<dbReference type="Pfam" id="PF00149">
    <property type="entry name" value="Metallophos"/>
    <property type="match status" value="1"/>
</dbReference>
<feature type="domain" description="EF-hand" evidence="5">
    <location>
        <begin position="249"/>
        <end position="284"/>
    </location>
</feature>
<dbReference type="GO" id="GO:0005509">
    <property type="term" value="F:calcium ion binding"/>
    <property type="evidence" value="ECO:0007669"/>
    <property type="project" value="InterPro"/>
</dbReference>
<keyword evidence="2" id="KW-0106">Calcium</keyword>
<evidence type="ECO:0000256" key="1">
    <source>
        <dbReference type="ARBA" id="ARBA00008294"/>
    </source>
</evidence>
<keyword evidence="3" id="KW-0378">Hydrolase</keyword>
<dbReference type="AlphaFoldDB" id="A0AA88XGD2"/>
<dbReference type="PROSITE" id="PS50222">
    <property type="entry name" value="EF_HAND_2"/>
    <property type="match status" value="1"/>
</dbReference>
<dbReference type="GO" id="GO:0005634">
    <property type="term" value="C:nucleus"/>
    <property type="evidence" value="ECO:0007669"/>
    <property type="project" value="TreeGrafter"/>
</dbReference>
<dbReference type="CDD" id="cd00144">
    <property type="entry name" value="MPP_PPP_family"/>
    <property type="match status" value="1"/>
</dbReference>
<gene>
    <name evidence="6" type="ORF">FSP39_020780</name>
</gene>
<proteinExistence type="inferred from homology"/>
<accession>A0AA88XGD2</accession>
<evidence type="ECO:0000256" key="4">
    <source>
        <dbReference type="SAM" id="MobiDB-lite"/>
    </source>
</evidence>
<feature type="region of interest" description="Disordered" evidence="4">
    <location>
        <begin position="379"/>
        <end position="403"/>
    </location>
</feature>
<evidence type="ECO:0000313" key="6">
    <source>
        <dbReference type="EMBL" id="KAK3084884.1"/>
    </source>
</evidence>
<organism evidence="6 7">
    <name type="scientific">Pinctada imbricata</name>
    <name type="common">Atlantic pearl-oyster</name>
    <name type="synonym">Pinctada martensii</name>
    <dbReference type="NCBI Taxonomy" id="66713"/>
    <lineage>
        <taxon>Eukaryota</taxon>
        <taxon>Metazoa</taxon>
        <taxon>Spiralia</taxon>
        <taxon>Lophotrochozoa</taxon>
        <taxon>Mollusca</taxon>
        <taxon>Bivalvia</taxon>
        <taxon>Autobranchia</taxon>
        <taxon>Pteriomorphia</taxon>
        <taxon>Pterioida</taxon>
        <taxon>Pterioidea</taxon>
        <taxon>Pteriidae</taxon>
        <taxon>Pinctada</taxon>
    </lineage>
</organism>
<comment type="caution">
    <text evidence="6">The sequence shown here is derived from an EMBL/GenBank/DDBJ whole genome shotgun (WGS) entry which is preliminary data.</text>
</comment>
<dbReference type="InterPro" id="IPR011992">
    <property type="entry name" value="EF-hand-dom_pair"/>
</dbReference>
<sequence>MSLTKTREFVSVIIPREVDGSFLLADYEEKGLWLPTAEREVGETMKHAAAKIAQKCTGQEQVIKSLVKTRFIHLPFSSSITHVIFLTSSLTEISECADNTTWLSEKEMEQQISSSNLGLLGPEPLSLIRQYQSDSLVNNTLEEITGEFYNVEKSDVSQLSPPEAVVKSAKFGQKEQELLYEEYIDWCLPSTHMNKALFSKYLESKGAKQDMMDGLFRSFDVHKRKMLQFKDMLVGLAALEPTTQHGGMPAEMRCRYIFRYYDQNTDGFLQFEEFKSMVKDIRQIKGLPVDDEAVNDDAVKSAKVFGSESKNKLPQGEFLTAVGQLKFRGTSVLFRLSQSCTTAIKNKSESLMNMESSTANNNLNDSMEPPSKKCKPKLIDSLKHSPPRRLNMTDPASDTDVFKLPEGRPVSAGRHHQPKYELATHTVKVRRTGILSDVVKLWDLQGTAAVTESALSHLEGDISRFQRMPSIDSFNARSHPNEMLTGLRYFERAIKGDNGPSKAAFDWGQVDTNALAKCLLTLCRQVKESLCEEPRLVKLKSPVYILGDIHGNYRDLVCFEKALWRMGPLLTPASFLFLGDYVDRGEYGIEVVSYLFAQKLLAQNKFYLLRGNHELRSVQEMFSFKNECITKFGESVGLQIWEAVNECFDAMPIAATVDDKIFCVHGGIPSPENDGGYIENINKVPVPLKDPEVESPLAWEIMWSDPVSMDLLTPENIQDLQDHKGFIFNTRRGTAFFFNSEALLGFLERNGLSHVIRAHEVQESGFQVQQQGKLLTVFSSSHYCGGVNEAACVLADNFKLRMIRIDTS</sequence>
<dbReference type="PANTHER" id="PTHR11668">
    <property type="entry name" value="SERINE/THREONINE PROTEIN PHOSPHATASE"/>
    <property type="match status" value="1"/>
</dbReference>
<dbReference type="PRINTS" id="PR00114">
    <property type="entry name" value="STPHPHTASE"/>
</dbReference>
<keyword evidence="7" id="KW-1185">Reference proteome</keyword>
<dbReference type="EMBL" id="VSWD01000013">
    <property type="protein sequence ID" value="KAK3084884.1"/>
    <property type="molecule type" value="Genomic_DNA"/>
</dbReference>
<evidence type="ECO:0000259" key="5">
    <source>
        <dbReference type="PROSITE" id="PS50222"/>
    </source>
</evidence>
<protein>
    <recommendedName>
        <fullName evidence="3">Serine/threonine-protein phosphatase</fullName>
        <ecNumber evidence="3">3.1.3.16</ecNumber>
    </recommendedName>
</protein>
<dbReference type="InterPro" id="IPR029052">
    <property type="entry name" value="Metallo-depent_PP-like"/>
</dbReference>
<dbReference type="InterPro" id="IPR002048">
    <property type="entry name" value="EF_hand_dom"/>
</dbReference>
<dbReference type="PROSITE" id="PS00125">
    <property type="entry name" value="SER_THR_PHOSPHATASE"/>
    <property type="match status" value="1"/>
</dbReference>
<dbReference type="Gene3D" id="3.60.21.10">
    <property type="match status" value="1"/>
</dbReference>
<dbReference type="InterPro" id="IPR050341">
    <property type="entry name" value="PP1_catalytic_subunit"/>
</dbReference>
<dbReference type="GO" id="GO:0005737">
    <property type="term" value="C:cytoplasm"/>
    <property type="evidence" value="ECO:0007669"/>
    <property type="project" value="TreeGrafter"/>
</dbReference>
<dbReference type="InterPro" id="IPR018247">
    <property type="entry name" value="EF_Hand_1_Ca_BS"/>
</dbReference>
<dbReference type="SUPFAM" id="SSF47473">
    <property type="entry name" value="EF-hand"/>
    <property type="match status" value="1"/>
</dbReference>
<dbReference type="GO" id="GO:0004722">
    <property type="term" value="F:protein serine/threonine phosphatase activity"/>
    <property type="evidence" value="ECO:0007669"/>
    <property type="project" value="UniProtKB-EC"/>
</dbReference>
<reference evidence="6" key="1">
    <citation type="submission" date="2019-08" db="EMBL/GenBank/DDBJ databases">
        <title>The improved chromosome-level genome for the pearl oyster Pinctada fucata martensii using PacBio sequencing and Hi-C.</title>
        <authorList>
            <person name="Zheng Z."/>
        </authorList>
    </citation>
    <scope>NUCLEOTIDE SEQUENCE</scope>
    <source>
        <strain evidence="6">ZZ-2019</strain>
        <tissue evidence="6">Adductor muscle</tissue>
    </source>
</reference>
<comment type="catalytic activity">
    <reaction evidence="3">
        <text>O-phospho-L-threonyl-[protein] + H2O = L-threonyl-[protein] + phosphate</text>
        <dbReference type="Rhea" id="RHEA:47004"/>
        <dbReference type="Rhea" id="RHEA-COMP:11060"/>
        <dbReference type="Rhea" id="RHEA-COMP:11605"/>
        <dbReference type="ChEBI" id="CHEBI:15377"/>
        <dbReference type="ChEBI" id="CHEBI:30013"/>
        <dbReference type="ChEBI" id="CHEBI:43474"/>
        <dbReference type="ChEBI" id="CHEBI:61977"/>
        <dbReference type="EC" id="3.1.3.16"/>
    </reaction>
</comment>
<evidence type="ECO:0000256" key="2">
    <source>
        <dbReference type="ARBA" id="ARBA00022837"/>
    </source>
</evidence>
<dbReference type="PANTHER" id="PTHR11668:SF496">
    <property type="entry name" value="SERINE_THREONINE-PROTEIN PHOSPHATASE"/>
    <property type="match status" value="1"/>
</dbReference>
<dbReference type="SMART" id="SM00156">
    <property type="entry name" value="PP2Ac"/>
    <property type="match status" value="1"/>
</dbReference>
<evidence type="ECO:0000256" key="3">
    <source>
        <dbReference type="RuleBase" id="RU004273"/>
    </source>
</evidence>